<dbReference type="GO" id="GO:0004497">
    <property type="term" value="F:monooxygenase activity"/>
    <property type="evidence" value="ECO:0007669"/>
    <property type="project" value="UniProtKB-KW"/>
</dbReference>
<dbReference type="Gene3D" id="1.20.930.50">
    <property type="match status" value="1"/>
</dbReference>
<keyword evidence="3" id="KW-0560">Oxidoreductase</keyword>
<dbReference type="GO" id="GO:0020037">
    <property type="term" value="F:heme binding"/>
    <property type="evidence" value="ECO:0007669"/>
    <property type="project" value="InterPro"/>
</dbReference>
<dbReference type="EMBL" id="BKCJ010222639">
    <property type="protein sequence ID" value="GEY92145.1"/>
    <property type="molecule type" value="Genomic_DNA"/>
</dbReference>
<sequence>MEIMGYNYAKFGLTPYGDYWRQVRKIITLEVLSQRRVEMLGHVRVSELRASMKDIYEVWVKNKESEGSNMVKVDMTHTTTLKSDNTDRRHAS</sequence>
<organism evidence="7">
    <name type="scientific">Tanacetum cinerariifolium</name>
    <name type="common">Dalmatian daisy</name>
    <name type="synonym">Chrysanthemum cinerariifolium</name>
    <dbReference type="NCBI Taxonomy" id="118510"/>
    <lineage>
        <taxon>Eukaryota</taxon>
        <taxon>Viridiplantae</taxon>
        <taxon>Streptophyta</taxon>
        <taxon>Embryophyta</taxon>
        <taxon>Tracheophyta</taxon>
        <taxon>Spermatophyta</taxon>
        <taxon>Magnoliopsida</taxon>
        <taxon>eudicotyledons</taxon>
        <taxon>Gunneridae</taxon>
        <taxon>Pentapetalae</taxon>
        <taxon>asterids</taxon>
        <taxon>campanulids</taxon>
        <taxon>Asterales</taxon>
        <taxon>Asteraceae</taxon>
        <taxon>Asteroideae</taxon>
        <taxon>Anthemideae</taxon>
        <taxon>Anthemidinae</taxon>
        <taxon>Tanacetum</taxon>
    </lineage>
</organism>
<keyword evidence="2" id="KW-0479">Metal-binding</keyword>
<dbReference type="GO" id="GO:0016705">
    <property type="term" value="F:oxidoreductase activity, acting on paired donors, with incorporation or reduction of molecular oxygen"/>
    <property type="evidence" value="ECO:0007669"/>
    <property type="project" value="InterPro"/>
</dbReference>
<keyword evidence="1" id="KW-0349">Heme</keyword>
<dbReference type="InterPro" id="IPR050651">
    <property type="entry name" value="Plant_Cytochrome_P450_Monoox"/>
</dbReference>
<accession>A0A699HVN1</accession>
<dbReference type="PANTHER" id="PTHR47947:SF43">
    <property type="entry name" value="CYTOCHROME P450-RELATED"/>
    <property type="match status" value="1"/>
</dbReference>
<dbReference type="SUPFAM" id="SSF48264">
    <property type="entry name" value="Cytochrome P450"/>
    <property type="match status" value="1"/>
</dbReference>
<protein>
    <submittedName>
        <fullName evidence="7">Cytochrome P450</fullName>
    </submittedName>
</protein>
<name>A0A699HVN1_TANCI</name>
<evidence type="ECO:0000256" key="5">
    <source>
        <dbReference type="ARBA" id="ARBA00023033"/>
    </source>
</evidence>
<keyword evidence="5" id="KW-0503">Monooxygenase</keyword>
<comment type="caution">
    <text evidence="7">The sequence shown here is derived from an EMBL/GenBank/DDBJ whole genome shotgun (WGS) entry which is preliminary data.</text>
</comment>
<proteinExistence type="predicted"/>
<gene>
    <name evidence="7" type="ORF">Tci_464119</name>
</gene>
<feature type="region of interest" description="Disordered" evidence="6">
    <location>
        <begin position="70"/>
        <end position="92"/>
    </location>
</feature>
<dbReference type="AlphaFoldDB" id="A0A699HVN1"/>
<evidence type="ECO:0000313" key="7">
    <source>
        <dbReference type="EMBL" id="GEY92145.1"/>
    </source>
</evidence>
<keyword evidence="4" id="KW-0408">Iron</keyword>
<reference evidence="7" key="1">
    <citation type="journal article" date="2019" name="Sci. Rep.">
        <title>Draft genome of Tanacetum cinerariifolium, the natural source of mosquito coil.</title>
        <authorList>
            <person name="Yamashiro T."/>
            <person name="Shiraishi A."/>
            <person name="Satake H."/>
            <person name="Nakayama K."/>
        </authorList>
    </citation>
    <scope>NUCLEOTIDE SEQUENCE</scope>
</reference>
<dbReference type="GO" id="GO:0005506">
    <property type="term" value="F:iron ion binding"/>
    <property type="evidence" value="ECO:0007669"/>
    <property type="project" value="InterPro"/>
</dbReference>
<evidence type="ECO:0000256" key="1">
    <source>
        <dbReference type="ARBA" id="ARBA00022617"/>
    </source>
</evidence>
<evidence type="ECO:0000256" key="4">
    <source>
        <dbReference type="ARBA" id="ARBA00023004"/>
    </source>
</evidence>
<evidence type="ECO:0000256" key="6">
    <source>
        <dbReference type="SAM" id="MobiDB-lite"/>
    </source>
</evidence>
<dbReference type="PANTHER" id="PTHR47947">
    <property type="entry name" value="CYTOCHROME P450 82C3-RELATED"/>
    <property type="match status" value="1"/>
</dbReference>
<evidence type="ECO:0000256" key="3">
    <source>
        <dbReference type="ARBA" id="ARBA00023002"/>
    </source>
</evidence>
<dbReference type="InterPro" id="IPR036396">
    <property type="entry name" value="Cyt_P450_sf"/>
</dbReference>
<evidence type="ECO:0000256" key="2">
    <source>
        <dbReference type="ARBA" id="ARBA00022723"/>
    </source>
</evidence>